<dbReference type="Proteomes" id="UP000605201">
    <property type="component" value="Unassembled WGS sequence"/>
</dbReference>
<dbReference type="InterPro" id="IPR041705">
    <property type="entry name" value="PIN_Sll0205"/>
</dbReference>
<accession>A0A8J6P7C9</accession>
<dbReference type="SUPFAM" id="SSF88723">
    <property type="entry name" value="PIN domain-like"/>
    <property type="match status" value="1"/>
</dbReference>
<evidence type="ECO:0000313" key="2">
    <source>
        <dbReference type="EMBL" id="MBC8434022.1"/>
    </source>
</evidence>
<proteinExistence type="predicted"/>
<feature type="domain" description="PIN" evidence="1">
    <location>
        <begin position="5"/>
        <end position="122"/>
    </location>
</feature>
<dbReference type="Pfam" id="PF01850">
    <property type="entry name" value="PIN"/>
    <property type="match status" value="1"/>
</dbReference>
<organism evidence="2 3">
    <name type="scientific">Candidatus Desulfatibia vada</name>
    <dbReference type="NCBI Taxonomy" id="2841696"/>
    <lineage>
        <taxon>Bacteria</taxon>
        <taxon>Pseudomonadati</taxon>
        <taxon>Thermodesulfobacteriota</taxon>
        <taxon>Desulfobacteria</taxon>
        <taxon>Desulfobacterales</taxon>
        <taxon>Desulfobacterales incertae sedis</taxon>
        <taxon>Candidatus Desulfatibia</taxon>
    </lineage>
</organism>
<evidence type="ECO:0000259" key="1">
    <source>
        <dbReference type="Pfam" id="PF01850"/>
    </source>
</evidence>
<name>A0A8J6P7C9_9BACT</name>
<gene>
    <name evidence="2" type="ORF">H8D96_19095</name>
</gene>
<protein>
    <submittedName>
        <fullName evidence="2">Type II toxin-antitoxin system VapC family toxin</fullName>
    </submittedName>
</protein>
<dbReference type="AlphaFoldDB" id="A0A8J6P7C9"/>
<dbReference type="CDD" id="cd09872">
    <property type="entry name" value="PIN_Sll0205-like"/>
    <property type="match status" value="1"/>
</dbReference>
<dbReference type="Gene3D" id="3.40.50.1010">
    <property type="entry name" value="5'-nuclease"/>
    <property type="match status" value="1"/>
</dbReference>
<dbReference type="InterPro" id="IPR052919">
    <property type="entry name" value="TA_system_RNase"/>
</dbReference>
<reference evidence="2 3" key="1">
    <citation type="submission" date="2020-08" db="EMBL/GenBank/DDBJ databases">
        <title>Bridging the membrane lipid divide: bacteria of the FCB group superphylum have the potential to synthesize archaeal ether lipids.</title>
        <authorList>
            <person name="Villanueva L."/>
            <person name="Von Meijenfeldt F.A.B."/>
            <person name="Westbye A.B."/>
            <person name="Yadav S."/>
            <person name="Hopmans E.C."/>
            <person name="Dutilh B.E."/>
            <person name="Sinninghe Damste J.S."/>
        </authorList>
    </citation>
    <scope>NUCLEOTIDE SEQUENCE [LARGE SCALE GENOMIC DNA]</scope>
    <source>
        <strain evidence="2">NIOZ-UU17</strain>
    </source>
</reference>
<comment type="caution">
    <text evidence="2">The sequence shown here is derived from an EMBL/GenBank/DDBJ whole genome shotgun (WGS) entry which is preliminary data.</text>
</comment>
<dbReference type="EMBL" id="JACNIG010000370">
    <property type="protein sequence ID" value="MBC8434022.1"/>
    <property type="molecule type" value="Genomic_DNA"/>
</dbReference>
<dbReference type="InterPro" id="IPR029060">
    <property type="entry name" value="PIN-like_dom_sf"/>
</dbReference>
<dbReference type="PANTHER" id="PTHR36173">
    <property type="entry name" value="RIBONUCLEASE VAPC16-RELATED"/>
    <property type="match status" value="1"/>
</dbReference>
<dbReference type="InterPro" id="IPR002716">
    <property type="entry name" value="PIN_dom"/>
</dbReference>
<evidence type="ECO:0000313" key="3">
    <source>
        <dbReference type="Proteomes" id="UP000605201"/>
    </source>
</evidence>
<sequence>MNKFLLDTHIFLWSLLNPSSLVEDLARELDNPANELWLSPITTWEIIILSEKGRIELDDHPVAWMKNALDTLPFREAALNHEVAMQSRIIRLPHQDPADRFIAASALVYGLTLVTADQNLIDGAKDFSVFPNL</sequence>
<dbReference type="PANTHER" id="PTHR36173:SF1">
    <property type="entry name" value="RIBONUCLEASE VAPC22"/>
    <property type="match status" value="1"/>
</dbReference>